<dbReference type="Gene3D" id="1.10.3720.10">
    <property type="entry name" value="MetI-like"/>
    <property type="match status" value="1"/>
</dbReference>
<dbReference type="EMBL" id="JACOOQ010000019">
    <property type="protein sequence ID" value="MBC5640931.1"/>
    <property type="molecule type" value="Genomic_DNA"/>
</dbReference>
<dbReference type="InterPro" id="IPR050366">
    <property type="entry name" value="BP-dependent_transpt_permease"/>
</dbReference>
<dbReference type="SUPFAM" id="SSF161098">
    <property type="entry name" value="MetI-like"/>
    <property type="match status" value="1"/>
</dbReference>
<keyword evidence="2 8" id="KW-0813">Transport</keyword>
<keyword evidence="3" id="KW-1003">Cell membrane</keyword>
<evidence type="ECO:0000256" key="4">
    <source>
        <dbReference type="ARBA" id="ARBA00022692"/>
    </source>
</evidence>
<evidence type="ECO:0000256" key="8">
    <source>
        <dbReference type="RuleBase" id="RU363032"/>
    </source>
</evidence>
<dbReference type="CDD" id="cd06261">
    <property type="entry name" value="TM_PBP2"/>
    <property type="match status" value="1"/>
</dbReference>
<evidence type="ECO:0000313" key="11">
    <source>
        <dbReference type="Proteomes" id="UP000662088"/>
    </source>
</evidence>
<dbReference type="InterPro" id="IPR053385">
    <property type="entry name" value="ABC_transport_permease"/>
</dbReference>
<dbReference type="RefSeq" id="WP_186835474.1">
    <property type="nucleotide sequence ID" value="NZ_JACOOQ010000019.1"/>
</dbReference>
<dbReference type="AlphaFoldDB" id="A0A8I0DQ54"/>
<evidence type="ECO:0000256" key="6">
    <source>
        <dbReference type="ARBA" id="ARBA00023136"/>
    </source>
</evidence>
<keyword evidence="6 8" id="KW-0472">Membrane</keyword>
<keyword evidence="5 8" id="KW-1133">Transmembrane helix</keyword>
<dbReference type="Pfam" id="PF12911">
    <property type="entry name" value="OppC_N"/>
    <property type="match status" value="1"/>
</dbReference>
<evidence type="ECO:0000256" key="7">
    <source>
        <dbReference type="ARBA" id="ARBA00024202"/>
    </source>
</evidence>
<evidence type="ECO:0000259" key="9">
    <source>
        <dbReference type="PROSITE" id="PS50928"/>
    </source>
</evidence>
<evidence type="ECO:0000256" key="5">
    <source>
        <dbReference type="ARBA" id="ARBA00022989"/>
    </source>
</evidence>
<proteinExistence type="inferred from homology"/>
<dbReference type="PANTHER" id="PTHR43386:SF1">
    <property type="entry name" value="D,D-DIPEPTIDE TRANSPORT SYSTEM PERMEASE PROTEIN DDPC-RELATED"/>
    <property type="match status" value="1"/>
</dbReference>
<dbReference type="InterPro" id="IPR000515">
    <property type="entry name" value="MetI-like"/>
</dbReference>
<feature type="transmembrane region" description="Helical" evidence="8">
    <location>
        <begin position="120"/>
        <end position="144"/>
    </location>
</feature>
<dbReference type="PANTHER" id="PTHR43386">
    <property type="entry name" value="OLIGOPEPTIDE TRANSPORT SYSTEM PERMEASE PROTEIN APPC"/>
    <property type="match status" value="1"/>
</dbReference>
<dbReference type="PROSITE" id="PS50928">
    <property type="entry name" value="ABC_TM1"/>
    <property type="match status" value="1"/>
</dbReference>
<dbReference type="InterPro" id="IPR035906">
    <property type="entry name" value="MetI-like_sf"/>
</dbReference>
<sequence>MSTKDRRKNKFLMILILIVIILGISLLAPYIAPNDPYKIDLQNTLKAPSREFFLGTDALGRCVFSRMIYGASRTIFSSLILVSLMFVFGSFIGIISGYIGGLFDNIVMRVVDVFLAFPSLVLAIAVAGVLGGGMINAMIAIGVIGWTKYARLARGEVLEIKEETFIKAARLSGNSSMYIVFKHIMPRVLSTLIVTASLDIGTTIMEMAALSFLGLSSPLPIPEWGAMMNEGKSMIQFAPWITIAPGIAIFIIVILFNLLGDVVHDMLDPKQKEY</sequence>
<comment type="caution">
    <text evidence="10">The sequence shown here is derived from an EMBL/GenBank/DDBJ whole genome shotgun (WGS) entry which is preliminary data.</text>
</comment>
<organism evidence="10 11">
    <name type="scientific">Clostridium lentum</name>
    <dbReference type="NCBI Taxonomy" id="2763037"/>
    <lineage>
        <taxon>Bacteria</taxon>
        <taxon>Bacillati</taxon>
        <taxon>Bacillota</taxon>
        <taxon>Clostridia</taxon>
        <taxon>Eubacteriales</taxon>
        <taxon>Clostridiaceae</taxon>
        <taxon>Clostridium</taxon>
    </lineage>
</organism>
<protein>
    <submittedName>
        <fullName evidence="10">ABC transporter permease</fullName>
    </submittedName>
</protein>
<feature type="transmembrane region" description="Helical" evidence="8">
    <location>
        <begin position="12"/>
        <end position="32"/>
    </location>
</feature>
<gene>
    <name evidence="10" type="ORF">H8R92_10945</name>
</gene>
<comment type="subcellular location">
    <subcellularLocation>
        <location evidence="1 8">Cell membrane</location>
        <topology evidence="1 8">Multi-pass membrane protein</topology>
    </subcellularLocation>
</comment>
<comment type="similarity">
    <text evidence="7">Belongs to the binding-protein-dependent transport system permease family. OppBC subfamily.</text>
</comment>
<evidence type="ECO:0000256" key="1">
    <source>
        <dbReference type="ARBA" id="ARBA00004651"/>
    </source>
</evidence>
<keyword evidence="11" id="KW-1185">Reference proteome</keyword>
<accession>A0A8I0DQ54</accession>
<evidence type="ECO:0000256" key="3">
    <source>
        <dbReference type="ARBA" id="ARBA00022475"/>
    </source>
</evidence>
<dbReference type="Proteomes" id="UP000662088">
    <property type="component" value="Unassembled WGS sequence"/>
</dbReference>
<dbReference type="Pfam" id="PF00528">
    <property type="entry name" value="BPD_transp_1"/>
    <property type="match status" value="1"/>
</dbReference>
<dbReference type="GO" id="GO:0055085">
    <property type="term" value="P:transmembrane transport"/>
    <property type="evidence" value="ECO:0007669"/>
    <property type="project" value="InterPro"/>
</dbReference>
<dbReference type="InterPro" id="IPR025966">
    <property type="entry name" value="OppC_N"/>
</dbReference>
<reference evidence="10" key="1">
    <citation type="submission" date="2020-08" db="EMBL/GenBank/DDBJ databases">
        <title>Genome public.</title>
        <authorList>
            <person name="Liu C."/>
            <person name="Sun Q."/>
        </authorList>
    </citation>
    <scope>NUCLEOTIDE SEQUENCE</scope>
    <source>
        <strain evidence="10">NSJ-42</strain>
    </source>
</reference>
<dbReference type="GO" id="GO:0005886">
    <property type="term" value="C:plasma membrane"/>
    <property type="evidence" value="ECO:0007669"/>
    <property type="project" value="UniProtKB-SubCell"/>
</dbReference>
<feature type="transmembrane region" description="Helical" evidence="8">
    <location>
        <begin position="52"/>
        <end position="69"/>
    </location>
</feature>
<name>A0A8I0DQ54_9CLOT</name>
<keyword evidence="4 8" id="KW-0812">Transmembrane</keyword>
<feature type="transmembrane region" description="Helical" evidence="8">
    <location>
        <begin position="76"/>
        <end position="100"/>
    </location>
</feature>
<evidence type="ECO:0000313" key="10">
    <source>
        <dbReference type="EMBL" id="MBC5640931.1"/>
    </source>
</evidence>
<evidence type="ECO:0000256" key="2">
    <source>
        <dbReference type="ARBA" id="ARBA00022448"/>
    </source>
</evidence>
<dbReference type="NCBIfam" id="NF045474">
    <property type="entry name" value="Opp2C"/>
    <property type="match status" value="1"/>
</dbReference>
<feature type="domain" description="ABC transmembrane type-1" evidence="9">
    <location>
        <begin position="75"/>
        <end position="260"/>
    </location>
</feature>
<feature type="transmembrane region" description="Helical" evidence="8">
    <location>
        <begin position="237"/>
        <end position="260"/>
    </location>
</feature>
<feature type="transmembrane region" description="Helical" evidence="8">
    <location>
        <begin position="192"/>
        <end position="217"/>
    </location>
</feature>